<dbReference type="InterPro" id="IPR052304">
    <property type="entry name" value="PTTG1IP"/>
</dbReference>
<feature type="coiled-coil region" evidence="1">
    <location>
        <begin position="153"/>
        <end position="180"/>
    </location>
</feature>
<reference evidence="4 5" key="1">
    <citation type="submission" date="2025-08" db="UniProtKB">
        <authorList>
            <consortium name="RefSeq"/>
        </authorList>
    </citation>
    <scope>IDENTIFICATION</scope>
</reference>
<name>A0A7E6FST0_9MOLL</name>
<evidence type="ECO:0000313" key="5">
    <source>
        <dbReference type="RefSeq" id="XP_036370660.1"/>
    </source>
</evidence>
<evidence type="ECO:0000256" key="1">
    <source>
        <dbReference type="SAM" id="Coils"/>
    </source>
</evidence>
<dbReference type="GO" id="GO:0005634">
    <property type="term" value="C:nucleus"/>
    <property type="evidence" value="ECO:0007669"/>
    <property type="project" value="TreeGrafter"/>
</dbReference>
<proteinExistence type="predicted"/>
<dbReference type="PANTHER" id="PTHR15191:SF3">
    <property type="entry name" value="PITUITARY TUMOR-TRANSFORMING GENE PROTEIN-BINDING FACTOR"/>
    <property type="match status" value="1"/>
</dbReference>
<dbReference type="AlphaFoldDB" id="A0A7E6FST0"/>
<dbReference type="GO" id="GO:0005737">
    <property type="term" value="C:cytoplasm"/>
    <property type="evidence" value="ECO:0007669"/>
    <property type="project" value="TreeGrafter"/>
</dbReference>
<organism evidence="3 5">
    <name type="scientific">Octopus sinensis</name>
    <name type="common">East Asian common octopus</name>
    <dbReference type="NCBI Taxonomy" id="2607531"/>
    <lineage>
        <taxon>Eukaryota</taxon>
        <taxon>Metazoa</taxon>
        <taxon>Spiralia</taxon>
        <taxon>Lophotrochozoa</taxon>
        <taxon>Mollusca</taxon>
        <taxon>Cephalopoda</taxon>
        <taxon>Coleoidea</taxon>
        <taxon>Octopodiformes</taxon>
        <taxon>Octopoda</taxon>
        <taxon>Incirrata</taxon>
        <taxon>Octopodidae</taxon>
        <taxon>Octopus</taxon>
    </lineage>
</organism>
<sequence>MEVKKKVYGIPRWRFDFILLITVVCCWSLMLFTTPTTAKETKSTTPAVTTPKPTSEPPSKYCPMFNKSCEKCVLSVKCIYCYVDETCKPYPVGHVLPKSSQCPFSKTRWSNCLINFEALLISMGVIAGLCLFSCILCIYCCCCRKSKRLKYMADEVKFERQKEERRIKSDERKQERQQRNDEIRKKYGIIIEGLVKEENPYRRFDA</sequence>
<protein>
    <submittedName>
        <fullName evidence="4 5">Pituitary tumor-transforming gene 1 protein-interacting protein isoform X1</fullName>
    </submittedName>
</protein>
<feature type="transmembrane region" description="Helical" evidence="2">
    <location>
        <begin position="12"/>
        <end position="32"/>
    </location>
</feature>
<keyword evidence="2" id="KW-1133">Transmembrane helix</keyword>
<keyword evidence="3" id="KW-1185">Reference proteome</keyword>
<dbReference type="GO" id="GO:0006606">
    <property type="term" value="P:protein import into nucleus"/>
    <property type="evidence" value="ECO:0007669"/>
    <property type="project" value="TreeGrafter"/>
</dbReference>
<dbReference type="PANTHER" id="PTHR15191">
    <property type="entry name" value="PROTEIN CBG20567"/>
    <property type="match status" value="1"/>
</dbReference>
<feature type="transmembrane region" description="Helical" evidence="2">
    <location>
        <begin position="118"/>
        <end position="142"/>
    </location>
</feature>
<dbReference type="Proteomes" id="UP000515154">
    <property type="component" value="Linkage group LG28"/>
</dbReference>
<keyword evidence="1" id="KW-0175">Coiled coil</keyword>
<accession>A0A7E6FST0</accession>
<dbReference type="RefSeq" id="XP_036370660.1">
    <property type="nucleotide sequence ID" value="XM_036514767.1"/>
</dbReference>
<gene>
    <name evidence="4 5" type="primary">LOC115225896</name>
</gene>
<dbReference type="RefSeq" id="XP_036370658.1">
    <property type="nucleotide sequence ID" value="XM_036514765.1"/>
</dbReference>
<evidence type="ECO:0000313" key="3">
    <source>
        <dbReference type="Proteomes" id="UP000515154"/>
    </source>
</evidence>
<dbReference type="KEGG" id="osn:115225896"/>
<keyword evidence="2" id="KW-0812">Transmembrane</keyword>
<keyword evidence="2" id="KW-0472">Membrane</keyword>
<evidence type="ECO:0000313" key="4">
    <source>
        <dbReference type="RefSeq" id="XP_036370658.1"/>
    </source>
</evidence>
<evidence type="ECO:0000256" key="2">
    <source>
        <dbReference type="SAM" id="Phobius"/>
    </source>
</evidence>